<accession>A0ABP6ZYQ3</accession>
<evidence type="ECO:0000313" key="1">
    <source>
        <dbReference type="EMBL" id="GAA3622109.1"/>
    </source>
</evidence>
<evidence type="ECO:0000313" key="2">
    <source>
        <dbReference type="Proteomes" id="UP001500630"/>
    </source>
</evidence>
<comment type="caution">
    <text evidence="1">The sequence shown here is derived from an EMBL/GenBank/DDBJ whole genome shotgun (WGS) entry which is preliminary data.</text>
</comment>
<sequence length="62" mass="7182">MWIGSDRLVRRAWSSWREPNDGPVRYAGDDPYYAFVNDLRLSDWGMKVDIKPPPADETVPSE</sequence>
<reference evidence="2" key="1">
    <citation type="journal article" date="2019" name="Int. J. Syst. Evol. Microbiol.">
        <title>The Global Catalogue of Microorganisms (GCM) 10K type strain sequencing project: providing services to taxonomists for standard genome sequencing and annotation.</title>
        <authorList>
            <consortium name="The Broad Institute Genomics Platform"/>
            <consortium name="The Broad Institute Genome Sequencing Center for Infectious Disease"/>
            <person name="Wu L."/>
            <person name="Ma J."/>
        </authorList>
    </citation>
    <scope>NUCLEOTIDE SEQUENCE [LARGE SCALE GENOMIC DNA]</scope>
    <source>
        <strain evidence="2">JCM 17326</strain>
    </source>
</reference>
<protein>
    <submittedName>
        <fullName evidence="1">Uncharacterized protein</fullName>
    </submittedName>
</protein>
<dbReference type="EMBL" id="BAABDQ010000066">
    <property type="protein sequence ID" value="GAA3622109.1"/>
    <property type="molecule type" value="Genomic_DNA"/>
</dbReference>
<proteinExistence type="predicted"/>
<dbReference type="Proteomes" id="UP001500630">
    <property type="component" value="Unassembled WGS sequence"/>
</dbReference>
<keyword evidence="2" id="KW-1185">Reference proteome</keyword>
<name>A0ABP6ZYQ3_9ACTN</name>
<gene>
    <name evidence="1" type="ORF">GCM10022419_129740</name>
</gene>
<organism evidence="1 2">
    <name type="scientific">Nonomuraea rosea</name>
    <dbReference type="NCBI Taxonomy" id="638574"/>
    <lineage>
        <taxon>Bacteria</taxon>
        <taxon>Bacillati</taxon>
        <taxon>Actinomycetota</taxon>
        <taxon>Actinomycetes</taxon>
        <taxon>Streptosporangiales</taxon>
        <taxon>Streptosporangiaceae</taxon>
        <taxon>Nonomuraea</taxon>
    </lineage>
</organism>